<accession>A0ABD2QJJ7</accession>
<evidence type="ECO:0000313" key="3">
    <source>
        <dbReference type="Proteomes" id="UP001626550"/>
    </source>
</evidence>
<name>A0ABD2QJJ7_9PLAT</name>
<reference evidence="2 3" key="1">
    <citation type="submission" date="2024-11" db="EMBL/GenBank/DDBJ databases">
        <title>Adaptive evolution of stress response genes in parasites aligns with host niche diversity.</title>
        <authorList>
            <person name="Hahn C."/>
            <person name="Resl P."/>
        </authorList>
    </citation>
    <scope>NUCLEOTIDE SEQUENCE [LARGE SCALE GENOMIC DNA]</scope>
    <source>
        <strain evidence="2">EGGRZ-B1_66</strain>
        <tissue evidence="2">Body</tissue>
    </source>
</reference>
<gene>
    <name evidence="2" type="primary">FBXO38_2</name>
    <name evidence="2" type="ORF">Ciccas_001617</name>
</gene>
<dbReference type="Gene3D" id="3.80.10.10">
    <property type="entry name" value="Ribonuclease Inhibitor"/>
    <property type="match status" value="1"/>
</dbReference>
<organism evidence="2 3">
    <name type="scientific">Cichlidogyrus casuarinus</name>
    <dbReference type="NCBI Taxonomy" id="1844966"/>
    <lineage>
        <taxon>Eukaryota</taxon>
        <taxon>Metazoa</taxon>
        <taxon>Spiralia</taxon>
        <taxon>Lophotrochozoa</taxon>
        <taxon>Platyhelminthes</taxon>
        <taxon>Monogenea</taxon>
        <taxon>Monopisthocotylea</taxon>
        <taxon>Dactylogyridea</taxon>
        <taxon>Ancyrocephalidae</taxon>
        <taxon>Cichlidogyrus</taxon>
    </lineage>
</organism>
<keyword evidence="3" id="KW-1185">Reference proteome</keyword>
<dbReference type="SUPFAM" id="SSF52047">
    <property type="entry name" value="RNI-like"/>
    <property type="match status" value="1"/>
</dbReference>
<feature type="region of interest" description="Disordered" evidence="1">
    <location>
        <begin position="216"/>
        <end position="264"/>
    </location>
</feature>
<dbReference type="PANTHER" id="PTHR14753">
    <property type="entry name" value="F-BOX ONLY PROTEIN 38"/>
    <property type="match status" value="1"/>
</dbReference>
<feature type="compositionally biased region" description="Acidic residues" evidence="1">
    <location>
        <begin position="226"/>
        <end position="242"/>
    </location>
</feature>
<evidence type="ECO:0000256" key="1">
    <source>
        <dbReference type="SAM" id="MobiDB-lite"/>
    </source>
</evidence>
<proteinExistence type="predicted"/>
<dbReference type="AlphaFoldDB" id="A0ABD2QJJ7"/>
<dbReference type="EMBL" id="JBJKFK010000108">
    <property type="protein sequence ID" value="KAL3319710.1"/>
    <property type="molecule type" value="Genomic_DNA"/>
</dbReference>
<protein>
    <submittedName>
        <fullName evidence="2">F-box only protein 38</fullName>
    </submittedName>
</protein>
<dbReference type="Proteomes" id="UP001626550">
    <property type="component" value="Unassembled WGS sequence"/>
</dbReference>
<dbReference type="InterPro" id="IPR032675">
    <property type="entry name" value="LRR_dom_sf"/>
</dbReference>
<comment type="caution">
    <text evidence="2">The sequence shown here is derived from an EMBL/GenBank/DDBJ whole genome shotgun (WGS) entry which is preliminary data.</text>
</comment>
<evidence type="ECO:0000313" key="2">
    <source>
        <dbReference type="EMBL" id="KAL3319710.1"/>
    </source>
</evidence>
<dbReference type="InterPro" id="IPR042354">
    <property type="entry name" value="FBX38"/>
</dbReference>
<dbReference type="PANTHER" id="PTHR14753:SF3">
    <property type="entry name" value="F-BOX ONLY PROTEIN 38"/>
    <property type="match status" value="1"/>
</dbReference>
<sequence length="364" mass="40799">MDERVTVVVLLQVHFTNFDPFGLFSAPKLQSFVMNNCVGPSRVLRYVRIFAALSRASQLSRLELVGCRFFENLTDNSYYTPRCFRSLQRLVLAGNRDVREIDLGILLIAAQQSLSHFALQTYHTKNSLFEALLCAGVSMNKLESLVLGYQDPYQSRLTVQELSQAELVDSADNIMPLCSITDRGLENCLRLCPRLGCLTVRHAPFLEDMSQWRSLAPRVQPNSSEDPSDEGEMEQNATEDETSSPKPRATNRPGPGTHSQHSHSMPFHGDLFASTCHGASVRSLTLENCPGLGTATLEDAIFFGDPFPCLETLVLRNMFLGQPGSENSRLDIRSSWEQRWGPRIHSLSPQVRTFYLEELVATII</sequence>